<dbReference type="PANTHER" id="PTHR46338:SF13">
    <property type="entry name" value="TRANSCRIPTION INITIATION FACTOR TFIID SUBUNIT 8-LIKE"/>
    <property type="match status" value="1"/>
</dbReference>
<gene>
    <name evidence="7" type="ORF">HAX54_040773</name>
</gene>
<name>A0ABS8RRT5_DATST</name>
<sequence>MKSKSKRNRPLAAIHPPSTASTESDYAFTLTRIAVAQICNSVGFAAAEAPALEILSDIATRYLRSIAKSAADSANSAGRTQSNLVDTVAAAEELSSVSGFPGAWRATGSFLNSGAVKVLVNFLKYSEEIPFAKPLPRKIFPIGSGKGLTKVGSNNEYIGGERKQHIPKWLPAMPLIEKEEERGRKKGKEIWGFGGENEETEREMAGEENGKGRKGIELPLKRGKVRFKIGSGGALGRVCSRRRGGGIGKRVLCENWIFDDENQNKSLRSFQKGDIKYCKTETTGT</sequence>
<evidence type="ECO:0000313" key="7">
    <source>
        <dbReference type="EMBL" id="MCD7448329.1"/>
    </source>
</evidence>
<comment type="subcellular location">
    <subcellularLocation>
        <location evidence="1">Nucleus</location>
    </subcellularLocation>
</comment>
<keyword evidence="2" id="KW-0805">Transcription regulation</keyword>
<dbReference type="CDD" id="cd00076">
    <property type="entry name" value="HFD_SF"/>
    <property type="match status" value="1"/>
</dbReference>
<dbReference type="Pfam" id="PF07524">
    <property type="entry name" value="Bromo_TP"/>
    <property type="match status" value="1"/>
</dbReference>
<evidence type="ECO:0000256" key="2">
    <source>
        <dbReference type="ARBA" id="ARBA00023015"/>
    </source>
</evidence>
<organism evidence="7 8">
    <name type="scientific">Datura stramonium</name>
    <name type="common">Jimsonweed</name>
    <name type="synonym">Common thornapple</name>
    <dbReference type="NCBI Taxonomy" id="4076"/>
    <lineage>
        <taxon>Eukaryota</taxon>
        <taxon>Viridiplantae</taxon>
        <taxon>Streptophyta</taxon>
        <taxon>Embryophyta</taxon>
        <taxon>Tracheophyta</taxon>
        <taxon>Spermatophyta</taxon>
        <taxon>Magnoliopsida</taxon>
        <taxon>eudicotyledons</taxon>
        <taxon>Gunneridae</taxon>
        <taxon>Pentapetalae</taxon>
        <taxon>asterids</taxon>
        <taxon>lamiids</taxon>
        <taxon>Solanales</taxon>
        <taxon>Solanaceae</taxon>
        <taxon>Solanoideae</taxon>
        <taxon>Datureae</taxon>
        <taxon>Datura</taxon>
    </lineage>
</organism>
<reference evidence="7 8" key="1">
    <citation type="journal article" date="2021" name="BMC Genomics">
        <title>Datura genome reveals duplications of psychoactive alkaloid biosynthetic genes and high mutation rate following tissue culture.</title>
        <authorList>
            <person name="Rajewski A."/>
            <person name="Carter-House D."/>
            <person name="Stajich J."/>
            <person name="Litt A."/>
        </authorList>
    </citation>
    <scope>NUCLEOTIDE SEQUENCE [LARGE SCALE GENOMIC DNA]</scope>
    <source>
        <strain evidence="7">AR-01</strain>
    </source>
</reference>
<comment type="caution">
    <text evidence="7">The sequence shown here is derived from an EMBL/GenBank/DDBJ whole genome shotgun (WGS) entry which is preliminary data.</text>
</comment>
<dbReference type="EMBL" id="JACEIK010000058">
    <property type="protein sequence ID" value="MCD7448329.1"/>
    <property type="molecule type" value="Genomic_DNA"/>
</dbReference>
<accession>A0ABS8RRT5</accession>
<dbReference type="Proteomes" id="UP000823775">
    <property type="component" value="Unassembled WGS sequence"/>
</dbReference>
<dbReference type="InterPro" id="IPR009072">
    <property type="entry name" value="Histone-fold"/>
</dbReference>
<dbReference type="Gene3D" id="1.10.20.10">
    <property type="entry name" value="Histone, subunit A"/>
    <property type="match status" value="1"/>
</dbReference>
<keyword evidence="4" id="KW-0539">Nucleus</keyword>
<evidence type="ECO:0000256" key="1">
    <source>
        <dbReference type="ARBA" id="ARBA00004123"/>
    </source>
</evidence>
<proteinExistence type="predicted"/>
<evidence type="ECO:0000256" key="5">
    <source>
        <dbReference type="SAM" id="MobiDB-lite"/>
    </source>
</evidence>
<feature type="domain" description="Bromodomain associated" evidence="6">
    <location>
        <begin position="24"/>
        <end position="100"/>
    </location>
</feature>
<evidence type="ECO:0000256" key="4">
    <source>
        <dbReference type="ARBA" id="ARBA00023242"/>
    </source>
</evidence>
<dbReference type="SMART" id="SM00576">
    <property type="entry name" value="BTP"/>
    <property type="match status" value="1"/>
</dbReference>
<evidence type="ECO:0000259" key="6">
    <source>
        <dbReference type="SMART" id="SM00576"/>
    </source>
</evidence>
<feature type="region of interest" description="Disordered" evidence="5">
    <location>
        <begin position="1"/>
        <end position="21"/>
    </location>
</feature>
<protein>
    <recommendedName>
        <fullName evidence="6">Bromodomain associated domain-containing protein</fullName>
    </recommendedName>
</protein>
<evidence type="ECO:0000256" key="3">
    <source>
        <dbReference type="ARBA" id="ARBA00023163"/>
    </source>
</evidence>
<dbReference type="InterPro" id="IPR037818">
    <property type="entry name" value="TAF8"/>
</dbReference>
<dbReference type="InterPro" id="IPR006565">
    <property type="entry name" value="BTP"/>
</dbReference>
<dbReference type="PANTHER" id="PTHR46338">
    <property type="entry name" value="TRANSCRIPTION INITIATION FACTOR TFIID SUBUNIT 8"/>
    <property type="match status" value="1"/>
</dbReference>
<evidence type="ECO:0000313" key="8">
    <source>
        <dbReference type="Proteomes" id="UP000823775"/>
    </source>
</evidence>
<keyword evidence="3" id="KW-0804">Transcription</keyword>
<keyword evidence="8" id="KW-1185">Reference proteome</keyword>